<gene>
    <name evidence="6" type="ordered locus">Emtol_4276</name>
</gene>
<protein>
    <submittedName>
        <fullName evidence="6">Glycosyl transferase family 2</fullName>
    </submittedName>
</protein>
<dbReference type="Proteomes" id="UP000002875">
    <property type="component" value="Chromosome"/>
</dbReference>
<accession>A0ABM5N7I2</accession>
<keyword evidence="4" id="KW-0472">Membrane</keyword>
<evidence type="ECO:0000259" key="5">
    <source>
        <dbReference type="Pfam" id="PF00535"/>
    </source>
</evidence>
<feature type="transmembrane region" description="Helical" evidence="4">
    <location>
        <begin position="340"/>
        <end position="359"/>
    </location>
</feature>
<dbReference type="RefSeq" id="WP_015031087.1">
    <property type="nucleotide sequence ID" value="NC_018748.1"/>
</dbReference>
<feature type="transmembrane region" description="Helical" evidence="4">
    <location>
        <begin position="380"/>
        <end position="398"/>
    </location>
</feature>
<proteinExistence type="inferred from homology"/>
<reference evidence="6 7" key="1">
    <citation type="submission" date="2011-07" db="EMBL/GenBank/DDBJ databases">
        <title>The complete genome of chromosome of Emticicia oligotrophica DSM 17448.</title>
        <authorList>
            <consortium name="US DOE Joint Genome Institute (JGI-PGF)"/>
            <person name="Lucas S."/>
            <person name="Han J."/>
            <person name="Lapidus A."/>
            <person name="Bruce D."/>
            <person name="Goodwin L."/>
            <person name="Pitluck S."/>
            <person name="Peters L."/>
            <person name="Kyrpides N."/>
            <person name="Mavromatis K."/>
            <person name="Ivanova N."/>
            <person name="Ovchinnikova G."/>
            <person name="Teshima H."/>
            <person name="Detter J.C."/>
            <person name="Tapia R."/>
            <person name="Han C."/>
            <person name="Land M."/>
            <person name="Hauser L."/>
            <person name="Markowitz V."/>
            <person name="Cheng J.-F."/>
            <person name="Hugenholtz P."/>
            <person name="Woyke T."/>
            <person name="Wu D."/>
            <person name="Tindall B."/>
            <person name="Pomrenke H."/>
            <person name="Brambilla E."/>
            <person name="Klenk H.-P."/>
            <person name="Eisen J.A."/>
        </authorList>
    </citation>
    <scope>NUCLEOTIDE SEQUENCE [LARGE SCALE GENOMIC DNA]</scope>
    <source>
        <strain evidence="6 7">DSM 17448</strain>
    </source>
</reference>
<dbReference type="Gene3D" id="3.90.550.10">
    <property type="entry name" value="Spore Coat Polysaccharide Biosynthesis Protein SpsA, Chain A"/>
    <property type="match status" value="1"/>
</dbReference>
<dbReference type="SUPFAM" id="SSF53448">
    <property type="entry name" value="Nucleotide-diphospho-sugar transferases"/>
    <property type="match status" value="1"/>
</dbReference>
<dbReference type="InterPro" id="IPR029044">
    <property type="entry name" value="Nucleotide-diphossugar_trans"/>
</dbReference>
<keyword evidence="3 6" id="KW-0808">Transferase</keyword>
<evidence type="ECO:0000256" key="2">
    <source>
        <dbReference type="ARBA" id="ARBA00022676"/>
    </source>
</evidence>
<evidence type="ECO:0000313" key="7">
    <source>
        <dbReference type="Proteomes" id="UP000002875"/>
    </source>
</evidence>
<dbReference type="EMBL" id="CP002961">
    <property type="protein sequence ID" value="AFK05399.1"/>
    <property type="molecule type" value="Genomic_DNA"/>
</dbReference>
<keyword evidence="4" id="KW-1133">Transmembrane helix</keyword>
<name>A0ABM5N7I2_EMTOG</name>
<organism evidence="6 7">
    <name type="scientific">Emticicia oligotrophica (strain DSM 17448 / CIP 109782 / MTCC 6937 / GPTSA100-15)</name>
    <dbReference type="NCBI Taxonomy" id="929562"/>
    <lineage>
        <taxon>Bacteria</taxon>
        <taxon>Pseudomonadati</taxon>
        <taxon>Bacteroidota</taxon>
        <taxon>Cytophagia</taxon>
        <taxon>Cytophagales</taxon>
        <taxon>Leadbetterellaceae</taxon>
        <taxon>Emticicia</taxon>
    </lineage>
</organism>
<evidence type="ECO:0000256" key="3">
    <source>
        <dbReference type="ARBA" id="ARBA00022679"/>
    </source>
</evidence>
<keyword evidence="7" id="KW-1185">Reference proteome</keyword>
<feature type="domain" description="Glycosyltransferase 2-like" evidence="5">
    <location>
        <begin position="49"/>
        <end position="216"/>
    </location>
</feature>
<keyword evidence="4" id="KW-0812">Transmembrane</keyword>
<dbReference type="GO" id="GO:0016740">
    <property type="term" value="F:transferase activity"/>
    <property type="evidence" value="ECO:0007669"/>
    <property type="project" value="UniProtKB-KW"/>
</dbReference>
<dbReference type="InterPro" id="IPR001173">
    <property type="entry name" value="Glyco_trans_2-like"/>
</dbReference>
<keyword evidence="2" id="KW-0328">Glycosyltransferase</keyword>
<evidence type="ECO:0000256" key="4">
    <source>
        <dbReference type="SAM" id="Phobius"/>
    </source>
</evidence>
<feature type="transmembrane region" description="Helical" evidence="4">
    <location>
        <begin position="6"/>
        <end position="31"/>
    </location>
</feature>
<dbReference type="PANTHER" id="PTHR43630:SF1">
    <property type="entry name" value="POLY-BETA-1,6-N-ACETYL-D-GLUCOSAMINE SYNTHASE"/>
    <property type="match status" value="1"/>
</dbReference>
<dbReference type="Pfam" id="PF00535">
    <property type="entry name" value="Glycos_transf_2"/>
    <property type="match status" value="1"/>
</dbReference>
<dbReference type="PANTHER" id="PTHR43630">
    <property type="entry name" value="POLY-BETA-1,6-N-ACETYL-D-GLUCOSAMINE SYNTHASE"/>
    <property type="match status" value="1"/>
</dbReference>
<evidence type="ECO:0000256" key="1">
    <source>
        <dbReference type="ARBA" id="ARBA00006739"/>
    </source>
</evidence>
<feature type="transmembrane region" description="Helical" evidence="4">
    <location>
        <begin position="286"/>
        <end position="308"/>
    </location>
</feature>
<sequence length="404" mass="47412">MVFWHYLLPFVFFAALIIQLVYILGIFTGLLSHDDHEPDSEQKNKPGVSIIVAAWNELENLKELLPLLEAQDYPDFEIIVSDDRSVDGTYDYLLFNEGNFKKVKFVRIESLPSHFTAKKYAVTMGIKKASKEIILLTDADCRPSSNQWVATMVAQLSQGKDIVLGFSPYEYFDTRLNSLIRYETFQTALQYFSFALAKIPYMGIGRNLMYRRELFWVTNGFSSHHGLLGGDDDLFVNEASNKDNVAVCISSDTHMISEPKKTWSEWITQKRRHLSVGKRYKFRDKFLLGSLAISHLISWFWVLPAFFIKPDWFEAPEWSRIPTYLLDDHNLQDFYPYNDWMRLVTFVFFVWLLIRWIVLAKANNKLNNTISSWKIPYYDMLYAVYYLIFGLITLFSNPKKIKWR</sequence>
<comment type="similarity">
    <text evidence="1">Belongs to the glycosyltransferase 2 family.</text>
</comment>
<evidence type="ECO:0000313" key="6">
    <source>
        <dbReference type="EMBL" id="AFK05399.1"/>
    </source>
</evidence>